<feature type="domain" description="Bacterioopsin transcriptional activator GAF and HTH associated" evidence="4">
    <location>
        <begin position="3"/>
        <end position="141"/>
    </location>
</feature>
<keyword evidence="6" id="KW-1185">Reference proteome</keyword>
<feature type="domain" description="HTH bat-type" evidence="3">
    <location>
        <begin position="155"/>
        <end position="206"/>
    </location>
</feature>
<dbReference type="PANTHER" id="PTHR34236">
    <property type="entry name" value="DIMETHYL SULFOXIDE REDUCTASE TRANSCRIPTIONAL ACTIVATOR"/>
    <property type="match status" value="1"/>
</dbReference>
<evidence type="ECO:0000256" key="1">
    <source>
        <dbReference type="ARBA" id="ARBA00023015"/>
    </source>
</evidence>
<dbReference type="InterPro" id="IPR007050">
    <property type="entry name" value="HTH_bacterioopsin"/>
</dbReference>
<dbReference type="RefSeq" id="WP_188975802.1">
    <property type="nucleotide sequence ID" value="NZ_BMPG01000001.1"/>
</dbReference>
<reference evidence="5" key="1">
    <citation type="journal article" date="2014" name="Int. J. Syst. Evol. Microbiol.">
        <title>Complete genome sequence of Corynebacterium casei LMG S-19264T (=DSM 44701T), isolated from a smear-ripened cheese.</title>
        <authorList>
            <consortium name="US DOE Joint Genome Institute (JGI-PGF)"/>
            <person name="Walter F."/>
            <person name="Albersmeier A."/>
            <person name="Kalinowski J."/>
            <person name="Ruckert C."/>
        </authorList>
    </citation>
    <scope>NUCLEOTIDE SEQUENCE</scope>
    <source>
        <strain evidence="5">JCM 19596</strain>
    </source>
</reference>
<dbReference type="Pfam" id="PF15915">
    <property type="entry name" value="BAT"/>
    <property type="match status" value="1"/>
</dbReference>
<dbReference type="EMBL" id="BMPG01000001">
    <property type="protein sequence ID" value="GGL50996.1"/>
    <property type="molecule type" value="Genomic_DNA"/>
</dbReference>
<accession>A0A830FGN0</accession>
<dbReference type="Proteomes" id="UP000607197">
    <property type="component" value="Unassembled WGS sequence"/>
</dbReference>
<dbReference type="AlphaFoldDB" id="A0A830FGN0"/>
<evidence type="ECO:0000256" key="2">
    <source>
        <dbReference type="ARBA" id="ARBA00023163"/>
    </source>
</evidence>
<dbReference type="PANTHER" id="PTHR34236:SF1">
    <property type="entry name" value="DIMETHYL SULFOXIDE REDUCTASE TRANSCRIPTIONAL ACTIVATOR"/>
    <property type="match status" value="1"/>
</dbReference>
<gene>
    <name evidence="5" type="ORF">GCM10009039_06560</name>
</gene>
<protein>
    <submittedName>
        <fullName evidence="5">Bacteriocin</fullName>
    </submittedName>
</protein>
<keyword evidence="1" id="KW-0805">Transcription regulation</keyword>
<evidence type="ECO:0000313" key="6">
    <source>
        <dbReference type="Proteomes" id="UP000607197"/>
    </source>
</evidence>
<organism evidence="5 6">
    <name type="scientific">Halocalculus aciditolerans</name>
    <dbReference type="NCBI Taxonomy" id="1383812"/>
    <lineage>
        <taxon>Archaea</taxon>
        <taxon>Methanobacteriati</taxon>
        <taxon>Methanobacteriota</taxon>
        <taxon>Stenosarchaea group</taxon>
        <taxon>Halobacteria</taxon>
        <taxon>Halobacteriales</taxon>
        <taxon>Halobacteriaceae</taxon>
        <taxon>Halocalculus</taxon>
    </lineage>
</organism>
<evidence type="ECO:0000313" key="5">
    <source>
        <dbReference type="EMBL" id="GGL50996.1"/>
    </source>
</evidence>
<evidence type="ECO:0000259" key="3">
    <source>
        <dbReference type="Pfam" id="PF04967"/>
    </source>
</evidence>
<reference evidence="5" key="2">
    <citation type="submission" date="2020-09" db="EMBL/GenBank/DDBJ databases">
        <authorList>
            <person name="Sun Q."/>
            <person name="Ohkuma M."/>
        </authorList>
    </citation>
    <scope>NUCLEOTIDE SEQUENCE</scope>
    <source>
        <strain evidence="5">JCM 19596</strain>
    </source>
</reference>
<evidence type="ECO:0000259" key="4">
    <source>
        <dbReference type="Pfam" id="PF15915"/>
    </source>
</evidence>
<dbReference type="InterPro" id="IPR031803">
    <property type="entry name" value="BAT_GAF/HTH-assoc"/>
</dbReference>
<proteinExistence type="predicted"/>
<keyword evidence="2" id="KW-0804">Transcription</keyword>
<comment type="caution">
    <text evidence="5">The sequence shown here is derived from an EMBL/GenBank/DDBJ whole genome shotgun (WGS) entry which is preliminary data.</text>
</comment>
<name>A0A830FGN0_9EURY</name>
<dbReference type="OrthoDB" id="156233at2157"/>
<sequence>MTVILAFTISGDSSALGRVLPRDVRAELDRVVPLSDTWLPYLWVHGDGDAYDALETALDADDAVDDVTCVDAFDDRRLYRIDWATVPDGVLADLDAAGGALLGAVGTADAWEFEARFPDQDGLSAFNDDCVATNDDVEVTGVYRPDPTSPDRFGLTDGQRDALVAALDAGFYNIPRDTTTVELAGELGVSDQSLSERLRRAHSALVESTLR</sequence>
<dbReference type="Pfam" id="PF04967">
    <property type="entry name" value="HTH_10"/>
    <property type="match status" value="1"/>
</dbReference>